<reference evidence="4 5" key="1">
    <citation type="submission" date="2019-08" db="EMBL/GenBank/DDBJ databases">
        <title>Draft genome sequences of two oriental melons (Cucumis melo L. var makuwa).</title>
        <authorList>
            <person name="Kwon S.-Y."/>
        </authorList>
    </citation>
    <scope>NUCLEOTIDE SEQUENCE [LARGE SCALE GENOMIC DNA]</scope>
    <source>
        <strain evidence="5">cv. Chang Bougi</strain>
        <strain evidence="4">cv. SW 3</strain>
        <tissue evidence="3">Leaf</tissue>
    </source>
</reference>
<dbReference type="Proteomes" id="UP000321947">
    <property type="component" value="Unassembled WGS sequence"/>
</dbReference>
<evidence type="ECO:0008006" key="6">
    <source>
        <dbReference type="Google" id="ProtNLM"/>
    </source>
</evidence>
<dbReference type="EMBL" id="SSTE01015327">
    <property type="protein sequence ID" value="KAA0043298.1"/>
    <property type="molecule type" value="Genomic_DNA"/>
</dbReference>
<dbReference type="OrthoDB" id="195089at2759"/>
<name>A0A5D3E0D8_CUCMM</name>
<protein>
    <recommendedName>
        <fullName evidence="6">Retrotransposon gag domain-containing protein</fullName>
    </recommendedName>
</protein>
<evidence type="ECO:0000256" key="1">
    <source>
        <dbReference type="SAM" id="MobiDB-lite"/>
    </source>
</evidence>
<gene>
    <name evidence="3" type="ORF">E5676_scaffold129G00780</name>
    <name evidence="2" type="ORF">E6C27_scaffold110G001930</name>
</gene>
<evidence type="ECO:0000313" key="3">
    <source>
        <dbReference type="EMBL" id="TYK29362.1"/>
    </source>
</evidence>
<accession>A0A5D3E0D8</accession>
<feature type="compositionally biased region" description="Polar residues" evidence="1">
    <location>
        <begin position="243"/>
        <end position="255"/>
    </location>
</feature>
<dbReference type="EMBL" id="SSTD01001743">
    <property type="protein sequence ID" value="TYK29362.1"/>
    <property type="molecule type" value="Genomic_DNA"/>
</dbReference>
<sequence length="531" mass="60931">MLSENSSGKTQKDRLVELEEQMLYLVEVPDSIRFLESRLKEISEKADTIDAVAGHVEDYRYKSFCSLGFVTHLKERVNELYSSQKIILEMINGMLEDFRATLDVVRNEIRDVNTRLNLTMDAKALENFIFDHEQYFKATNTVIEEAKVTLATMHLCEDAKLWWRSRYMDIQEGHCTIDTWDVLKKELRSQFFPENVEILARAETVGKDQLYEQRVQDLTLTYAAAKLLFDLINDSQDVRRHQSFSPERNRNSCLSSPKDAWGGKHSGRDRMPYQPNTENTWRRLNNRSLPKHPLSCFICEGPHLARECSNKADFHAFQASLTSDSDDNSNQVEGEVDQIEGGEKTQIGAIKYLSSLQKNLGERSVPIERGLLGRSQTSKAQLGEGFRKNEGREFRCPTYCRTGEMNDDKVGRMERPRRLCGYLSPTVVQADIRQPNRFKMISTMQLDNNPAQEEPPSMEIPLGALGKMGETVPKDTLCVLEKYHGVMPKSWPKSLSMQRMIDHGIEFPSEAKTPTKNAYRMTPPKLAVLRK</sequence>
<evidence type="ECO:0000313" key="2">
    <source>
        <dbReference type="EMBL" id="KAA0043298.1"/>
    </source>
</evidence>
<organism evidence="3 5">
    <name type="scientific">Cucumis melo var. makuwa</name>
    <name type="common">Oriental melon</name>
    <dbReference type="NCBI Taxonomy" id="1194695"/>
    <lineage>
        <taxon>Eukaryota</taxon>
        <taxon>Viridiplantae</taxon>
        <taxon>Streptophyta</taxon>
        <taxon>Embryophyta</taxon>
        <taxon>Tracheophyta</taxon>
        <taxon>Spermatophyta</taxon>
        <taxon>Magnoliopsida</taxon>
        <taxon>eudicotyledons</taxon>
        <taxon>Gunneridae</taxon>
        <taxon>Pentapetalae</taxon>
        <taxon>rosids</taxon>
        <taxon>fabids</taxon>
        <taxon>Cucurbitales</taxon>
        <taxon>Cucurbitaceae</taxon>
        <taxon>Benincaseae</taxon>
        <taxon>Cucumis</taxon>
    </lineage>
</organism>
<proteinExistence type="predicted"/>
<evidence type="ECO:0000313" key="5">
    <source>
        <dbReference type="Proteomes" id="UP000321947"/>
    </source>
</evidence>
<feature type="region of interest" description="Disordered" evidence="1">
    <location>
        <begin position="242"/>
        <end position="278"/>
    </location>
</feature>
<dbReference type="AlphaFoldDB" id="A0A5D3E0D8"/>
<comment type="caution">
    <text evidence="3">The sequence shown here is derived from an EMBL/GenBank/DDBJ whole genome shotgun (WGS) entry which is preliminary data.</text>
</comment>
<evidence type="ECO:0000313" key="4">
    <source>
        <dbReference type="Proteomes" id="UP000321393"/>
    </source>
</evidence>
<dbReference type="Proteomes" id="UP000321393">
    <property type="component" value="Unassembled WGS sequence"/>
</dbReference>